<dbReference type="RefSeq" id="XP_018711006.1">
    <property type="nucleotide sequence ID" value="XM_018854918.1"/>
</dbReference>
<reference evidence="1 2" key="1">
    <citation type="submission" date="2016-05" db="EMBL/GenBank/DDBJ databases">
        <title>Comparative genomics of biotechnologically important yeasts.</title>
        <authorList>
            <consortium name="DOE Joint Genome Institute"/>
            <person name="Riley R."/>
            <person name="Haridas S."/>
            <person name="Wolfe K.H."/>
            <person name="Lopes M.R."/>
            <person name="Hittinger C.T."/>
            <person name="Goker M."/>
            <person name="Salamov A."/>
            <person name="Wisecaver J."/>
            <person name="Long T.M."/>
            <person name="Aerts A.L."/>
            <person name="Barry K."/>
            <person name="Choi C."/>
            <person name="Clum A."/>
            <person name="Coughlan A.Y."/>
            <person name="Deshpande S."/>
            <person name="Douglass A.P."/>
            <person name="Hanson S.J."/>
            <person name="Klenk H.-P."/>
            <person name="LaButti K."/>
            <person name="Lapidus A."/>
            <person name="Lindquist E."/>
            <person name="Lipzen A."/>
            <person name="Meier-kolthoff J.P."/>
            <person name="Ohm R.A."/>
            <person name="Otillar R.P."/>
            <person name="Pangilinan J."/>
            <person name="Peng Y."/>
            <person name="Rokas A."/>
            <person name="Rosa C.A."/>
            <person name="Scheuner C."/>
            <person name="Sibirny A.A."/>
            <person name="Slot J.C."/>
            <person name="Stielow J.B."/>
            <person name="Sun H."/>
            <person name="Kurtzman C.P."/>
            <person name="Blackwell M."/>
            <person name="Grigoriev I.V."/>
            <person name="Jeffries T.W."/>
        </authorList>
    </citation>
    <scope>NUCLEOTIDE SEQUENCE [LARGE SCALE GENOMIC DNA]</scope>
    <source>
        <strain evidence="1 2">NRRL YB-4993</strain>
    </source>
</reference>
<protein>
    <submittedName>
        <fullName evidence="1">Uncharacterized protein</fullName>
    </submittedName>
</protein>
<gene>
    <name evidence="1" type="ORF">METBIDRAFT_199838</name>
</gene>
<dbReference type="Proteomes" id="UP000092555">
    <property type="component" value="Unassembled WGS sequence"/>
</dbReference>
<sequence>MSRLSNILVQGNFCALERVLYCSELRASSPRRSQDIAHSLYAYGLGEGIKQLPTMNIWMHGLHTPHGCWLSIRWAWNLFSQFWHIFFGRPSVRARGCSRRPLPQSARIEATRRGLGRAPGLRRPEADFIVRVHGNLNDAQLIKHYIKEFLIPNCGAMLNDEKIAITNIKAKK</sequence>
<accession>A0A1A0H8P0</accession>
<evidence type="ECO:0000313" key="1">
    <source>
        <dbReference type="EMBL" id="OBA20484.1"/>
    </source>
</evidence>
<proteinExistence type="predicted"/>
<dbReference type="AlphaFoldDB" id="A0A1A0H8P0"/>
<dbReference type="GeneID" id="30027894"/>
<dbReference type="EMBL" id="LXTC01000004">
    <property type="protein sequence ID" value="OBA20484.1"/>
    <property type="molecule type" value="Genomic_DNA"/>
</dbReference>
<comment type="caution">
    <text evidence="1">The sequence shown here is derived from an EMBL/GenBank/DDBJ whole genome shotgun (WGS) entry which is preliminary data.</text>
</comment>
<keyword evidence="2" id="KW-1185">Reference proteome</keyword>
<organism evidence="1 2">
    <name type="scientific">Metschnikowia bicuspidata var. bicuspidata NRRL YB-4993</name>
    <dbReference type="NCBI Taxonomy" id="869754"/>
    <lineage>
        <taxon>Eukaryota</taxon>
        <taxon>Fungi</taxon>
        <taxon>Dikarya</taxon>
        <taxon>Ascomycota</taxon>
        <taxon>Saccharomycotina</taxon>
        <taxon>Pichiomycetes</taxon>
        <taxon>Metschnikowiaceae</taxon>
        <taxon>Metschnikowia</taxon>
    </lineage>
</organism>
<name>A0A1A0H8P0_9ASCO</name>
<evidence type="ECO:0000313" key="2">
    <source>
        <dbReference type="Proteomes" id="UP000092555"/>
    </source>
</evidence>